<dbReference type="eggNOG" id="COG0280">
    <property type="taxonomic scope" value="Bacteria"/>
</dbReference>
<dbReference type="InterPro" id="IPR002505">
    <property type="entry name" value="PTA_PTB"/>
</dbReference>
<comment type="similarity">
    <text evidence="1">Belongs to the phosphate acetyltransferase and butyryltransferase family.</text>
</comment>
<dbReference type="InterPro" id="IPR012147">
    <property type="entry name" value="P_Ac_Bu_trans"/>
</dbReference>
<evidence type="ECO:0000256" key="2">
    <source>
        <dbReference type="ARBA" id="ARBA00022679"/>
    </source>
</evidence>
<dbReference type="Gene3D" id="3.40.718.10">
    <property type="entry name" value="Isopropylmalate Dehydrogenase"/>
    <property type="match status" value="1"/>
</dbReference>
<dbReference type="SUPFAM" id="SSF53659">
    <property type="entry name" value="Isocitrate/Isopropylmalate dehydrogenase-like"/>
    <property type="match status" value="1"/>
</dbReference>
<dbReference type="InterPro" id="IPR050500">
    <property type="entry name" value="Phos_Acetyltrans/Butyryltrans"/>
</dbReference>
<proteinExistence type="inferred from homology"/>
<sequence>MAIKTFEELKEAVVKLEPIRVAVAAAGDEKVVGGVKLAQELGIIKEPVLTGDAEKIKEIVDAQEAEVTADNIRDAVDDSQAARLAVKAVNDGEVQALAKGRLETLHYLRAILDKETGIRAAKVLNNLTLFEMDSYHKLVGVSDNAIMPNPDLEDKKAIIENTKPLWTALGIEQPKAAVLAAVEIVNDKMQATVDGCCLTRMVDRGQIKDFIVDGPLSYDIAMSLECAKGKNLADSKVAGDPDLLVLPNLESANMLGKSYKLHGKAESGGLVFGAEVPVMLNSRSDSAERRLNAILMARAIAEKTSLV</sequence>
<name>D9QUT9_ACEAZ</name>
<dbReference type="STRING" id="574087.Acear_0452"/>
<dbReference type="PANTHER" id="PTHR43356:SF2">
    <property type="entry name" value="PHOSPHATE ACETYLTRANSFERASE"/>
    <property type="match status" value="1"/>
</dbReference>
<dbReference type="PIRSF" id="PIRSF000428">
    <property type="entry name" value="P_Ac_trans"/>
    <property type="match status" value="1"/>
</dbReference>
<keyword evidence="2 5" id="KW-0808">Transferase</keyword>
<dbReference type="HOGENOM" id="CLU_056531_0_0_9"/>
<keyword evidence="3 5" id="KW-0012">Acyltransferase</keyword>
<reference evidence="5 6" key="1">
    <citation type="journal article" date="2010" name="Stand. Genomic Sci.">
        <title>Complete genome sequence of Acetohalobium arabaticum type strain (Z-7288).</title>
        <authorList>
            <person name="Sikorski J."/>
            <person name="Lapidus A."/>
            <person name="Chertkov O."/>
            <person name="Lucas S."/>
            <person name="Copeland A."/>
            <person name="Glavina Del Rio T."/>
            <person name="Nolan M."/>
            <person name="Tice H."/>
            <person name="Cheng J.F."/>
            <person name="Han C."/>
            <person name="Brambilla E."/>
            <person name="Pitluck S."/>
            <person name="Liolios K."/>
            <person name="Ivanova N."/>
            <person name="Mavromatis K."/>
            <person name="Mikhailova N."/>
            <person name="Pati A."/>
            <person name="Bruce D."/>
            <person name="Detter C."/>
            <person name="Tapia R."/>
            <person name="Goodwin L."/>
            <person name="Chen A."/>
            <person name="Palaniappan K."/>
            <person name="Land M."/>
            <person name="Hauser L."/>
            <person name="Chang Y.J."/>
            <person name="Jeffries C.D."/>
            <person name="Rohde M."/>
            <person name="Goker M."/>
            <person name="Spring S."/>
            <person name="Woyke T."/>
            <person name="Bristow J."/>
            <person name="Eisen J.A."/>
            <person name="Markowitz V."/>
            <person name="Hugenholtz P."/>
            <person name="Kyrpides N.C."/>
            <person name="Klenk H.P."/>
        </authorList>
    </citation>
    <scope>NUCLEOTIDE SEQUENCE [LARGE SCALE GENOMIC DNA]</scope>
    <source>
        <strain evidence="6">ATCC 49924 / DSM 5501 / Z-7288</strain>
    </source>
</reference>
<evidence type="ECO:0000313" key="5">
    <source>
        <dbReference type="EMBL" id="ADL11998.1"/>
    </source>
</evidence>
<keyword evidence="6" id="KW-1185">Reference proteome</keyword>
<dbReference type="Proteomes" id="UP000001661">
    <property type="component" value="Chromosome"/>
</dbReference>
<gene>
    <name evidence="5" type="ordered locus">Acear_0452</name>
</gene>
<accession>D9QUT9</accession>
<dbReference type="PANTHER" id="PTHR43356">
    <property type="entry name" value="PHOSPHATE ACETYLTRANSFERASE"/>
    <property type="match status" value="1"/>
</dbReference>
<evidence type="ECO:0000313" key="6">
    <source>
        <dbReference type="Proteomes" id="UP000001661"/>
    </source>
</evidence>
<dbReference type="OrthoDB" id="9774179at2"/>
<dbReference type="EMBL" id="CP002105">
    <property type="protein sequence ID" value="ADL11998.1"/>
    <property type="molecule type" value="Genomic_DNA"/>
</dbReference>
<feature type="domain" description="Phosphate acetyl/butaryl transferase" evidence="4">
    <location>
        <begin position="64"/>
        <end position="297"/>
    </location>
</feature>
<dbReference type="Pfam" id="PF01515">
    <property type="entry name" value="PTA_PTB"/>
    <property type="match status" value="1"/>
</dbReference>
<evidence type="ECO:0000259" key="4">
    <source>
        <dbReference type="Pfam" id="PF01515"/>
    </source>
</evidence>
<dbReference type="EC" id="2.3.1.19" evidence="5"/>
<dbReference type="GO" id="GO:0050182">
    <property type="term" value="F:phosphate butyryltransferase activity"/>
    <property type="evidence" value="ECO:0007669"/>
    <property type="project" value="UniProtKB-EC"/>
</dbReference>
<organism evidence="5 6">
    <name type="scientific">Acetohalobium arabaticum (strain ATCC 49924 / DSM 5501 / Z-7288)</name>
    <dbReference type="NCBI Taxonomy" id="574087"/>
    <lineage>
        <taxon>Bacteria</taxon>
        <taxon>Bacillati</taxon>
        <taxon>Bacillota</taxon>
        <taxon>Clostridia</taxon>
        <taxon>Halanaerobiales</taxon>
        <taxon>Halobacteroidaceae</taxon>
        <taxon>Acetohalobium</taxon>
    </lineage>
</organism>
<dbReference type="AlphaFoldDB" id="D9QUT9"/>
<dbReference type="RefSeq" id="WP_013277444.1">
    <property type="nucleotide sequence ID" value="NC_014378.1"/>
</dbReference>
<evidence type="ECO:0000256" key="3">
    <source>
        <dbReference type="ARBA" id="ARBA00023315"/>
    </source>
</evidence>
<dbReference type="KEGG" id="aar:Acear_0452"/>
<evidence type="ECO:0000256" key="1">
    <source>
        <dbReference type="ARBA" id="ARBA00005656"/>
    </source>
</evidence>
<protein>
    <submittedName>
        <fullName evidence="5">Phosphate butyryltransferase</fullName>
        <ecNumber evidence="5">2.3.1.19</ecNumber>
    </submittedName>
</protein>